<organism evidence="1 2">
    <name type="scientific">Antarcticirhabdus aurantiaca</name>
    <dbReference type="NCBI Taxonomy" id="2606717"/>
    <lineage>
        <taxon>Bacteria</taxon>
        <taxon>Pseudomonadati</taxon>
        <taxon>Pseudomonadota</taxon>
        <taxon>Alphaproteobacteria</taxon>
        <taxon>Hyphomicrobiales</taxon>
        <taxon>Aurantimonadaceae</taxon>
        <taxon>Antarcticirhabdus</taxon>
    </lineage>
</organism>
<evidence type="ECO:0000313" key="1">
    <source>
        <dbReference type="EMBL" id="WAJ26625.1"/>
    </source>
</evidence>
<keyword evidence="2" id="KW-1185">Reference proteome</keyword>
<gene>
    <name evidence="1" type="ORF">OXU80_17320</name>
</gene>
<evidence type="ECO:0000313" key="2">
    <source>
        <dbReference type="Proteomes" id="UP001163223"/>
    </source>
</evidence>
<sequence>MNIKSLLLGSAAALVAVTGARAADPIAVEADPVEYVRVCDVYGTGFFYIPGTETCLQISGYARLRYEVVGEQENFEGDDYTAGTRVRGRINFDAREETEYGTLRGFVRLQATNRFGNDARFINEDGILVDSGSNADAAVGLDLAYIQLGGLTIGYLDSLWAERDGLLTDTDWSVGDDKANRISYTFTSEGFSAALSLEDDGSGDFAPDVVGQLAYESGVFSAYVSGVYDEQNDVFGDVAFTNGVITGGAVFADEDDDNGDGAFVVKAGASLKDLLVEGSELKVEGHYAFDPSRYAAFDYVTTFGAYGSDNLPSFAIPIEKQIGLGYSQAVGPFGVAVSGVIGNTFDVYSFNTVTQDVVNVGSTDFYALGLNVGYEVTNNFSILGEVTYRDLDLPGDVEDFDQTTGFVEFLRTF</sequence>
<accession>A0ACD4NIJ6</accession>
<dbReference type="Proteomes" id="UP001163223">
    <property type="component" value="Chromosome"/>
</dbReference>
<dbReference type="EMBL" id="CP113520">
    <property type="protein sequence ID" value="WAJ26625.1"/>
    <property type="molecule type" value="Genomic_DNA"/>
</dbReference>
<protein>
    <submittedName>
        <fullName evidence="1">Porin</fullName>
    </submittedName>
</protein>
<name>A0ACD4NIJ6_9HYPH</name>
<proteinExistence type="predicted"/>
<reference evidence="1" key="1">
    <citation type="submission" date="2022-11" db="EMBL/GenBank/DDBJ databases">
        <title>beta-Carotene-producing bacterium, Jeongeuplla avenae sp. nov., alleviates the salt stress of Arabidopsis seedlings.</title>
        <authorList>
            <person name="Jiang L."/>
            <person name="Lee J."/>
        </authorList>
    </citation>
    <scope>NUCLEOTIDE SEQUENCE</scope>
    <source>
        <strain evidence="1">DY_R2A_6</strain>
    </source>
</reference>